<protein>
    <submittedName>
        <fullName evidence="2">Uncharacterized protein</fullName>
    </submittedName>
</protein>
<organism evidence="2 3">
    <name type="scientific">Cucurbita argyrosperma subsp. sororia</name>
    <dbReference type="NCBI Taxonomy" id="37648"/>
    <lineage>
        <taxon>Eukaryota</taxon>
        <taxon>Viridiplantae</taxon>
        <taxon>Streptophyta</taxon>
        <taxon>Embryophyta</taxon>
        <taxon>Tracheophyta</taxon>
        <taxon>Spermatophyta</taxon>
        <taxon>Magnoliopsida</taxon>
        <taxon>eudicotyledons</taxon>
        <taxon>Gunneridae</taxon>
        <taxon>Pentapetalae</taxon>
        <taxon>rosids</taxon>
        <taxon>fabids</taxon>
        <taxon>Cucurbitales</taxon>
        <taxon>Cucurbitaceae</taxon>
        <taxon>Cucurbiteae</taxon>
        <taxon>Cucurbita</taxon>
    </lineage>
</organism>
<dbReference type="AlphaFoldDB" id="A0AAV6NR15"/>
<evidence type="ECO:0000313" key="3">
    <source>
        <dbReference type="Proteomes" id="UP000685013"/>
    </source>
</evidence>
<accession>A0AAV6NR15</accession>
<dbReference type="EMBL" id="JAGKQH010000004">
    <property type="protein sequence ID" value="KAG6601594.1"/>
    <property type="molecule type" value="Genomic_DNA"/>
</dbReference>
<feature type="non-terminal residue" evidence="2">
    <location>
        <position position="1"/>
    </location>
</feature>
<proteinExistence type="predicted"/>
<dbReference type="Proteomes" id="UP000685013">
    <property type="component" value="Chromosome 4"/>
</dbReference>
<reference evidence="2 3" key="1">
    <citation type="journal article" date="2021" name="Hortic Res">
        <title>The domestication of Cucurbita argyrosperma as revealed by the genome of its wild relative.</title>
        <authorList>
            <person name="Barrera-Redondo J."/>
            <person name="Sanchez-de la Vega G."/>
            <person name="Aguirre-Liguori J.A."/>
            <person name="Castellanos-Morales G."/>
            <person name="Gutierrez-Guerrero Y.T."/>
            <person name="Aguirre-Dugua X."/>
            <person name="Aguirre-Planter E."/>
            <person name="Tenaillon M.I."/>
            <person name="Lira-Saade R."/>
            <person name="Eguiarte L.E."/>
        </authorList>
    </citation>
    <scope>NUCLEOTIDE SEQUENCE [LARGE SCALE GENOMIC DNA]</scope>
    <source>
        <strain evidence="2">JBR-2021</strain>
    </source>
</reference>
<feature type="compositionally biased region" description="Basic residues" evidence="1">
    <location>
        <begin position="94"/>
        <end position="106"/>
    </location>
</feature>
<evidence type="ECO:0000256" key="1">
    <source>
        <dbReference type="SAM" id="MobiDB-lite"/>
    </source>
</evidence>
<comment type="caution">
    <text evidence="2">The sequence shown here is derived from an EMBL/GenBank/DDBJ whole genome shotgun (WGS) entry which is preliminary data.</text>
</comment>
<gene>
    <name evidence="2" type="ORF">SDJN03_06827</name>
</gene>
<sequence>MHTALRSSSDPSKQLSYSNFLPRVIPHRSANSPTDGLARAKASGADDADYVGCFCGGGLFDRLCYGIVSDDDVGLCWRVAEKYPKPQPQEPVALKKKPTKKSSSKG</sequence>
<feature type="region of interest" description="Disordered" evidence="1">
    <location>
        <begin position="87"/>
        <end position="106"/>
    </location>
</feature>
<keyword evidence="3" id="KW-1185">Reference proteome</keyword>
<name>A0AAV6NR15_9ROSI</name>
<evidence type="ECO:0000313" key="2">
    <source>
        <dbReference type="EMBL" id="KAG6601594.1"/>
    </source>
</evidence>